<feature type="repeat" description="TPR" evidence="3">
    <location>
        <begin position="349"/>
        <end position="382"/>
    </location>
</feature>
<organism evidence="4 5">
    <name type="scientific">Methanococcus maripaludis (strain C5 / ATCC BAA-1333)</name>
    <dbReference type="NCBI Taxonomy" id="402880"/>
    <lineage>
        <taxon>Archaea</taxon>
        <taxon>Methanobacteriati</taxon>
        <taxon>Methanobacteriota</taxon>
        <taxon>Methanomada group</taxon>
        <taxon>Methanococci</taxon>
        <taxon>Methanococcales</taxon>
        <taxon>Methanococcaceae</taxon>
        <taxon>Methanococcus</taxon>
    </lineage>
</organism>
<dbReference type="PANTHER" id="PTHR44943">
    <property type="entry name" value="CELLULOSE SYNTHASE OPERON PROTEIN C"/>
    <property type="match status" value="1"/>
</dbReference>
<dbReference type="KEGG" id="mmq:MmarC5_0693"/>
<dbReference type="InterPro" id="IPR051685">
    <property type="entry name" value="Ycf3/AcsC/BcsC/TPR_MFPF"/>
</dbReference>
<feature type="repeat" description="TPR" evidence="3">
    <location>
        <begin position="145"/>
        <end position="178"/>
    </location>
</feature>
<name>A4FXS0_METM5</name>
<dbReference type="Pfam" id="PF13432">
    <property type="entry name" value="TPR_16"/>
    <property type="match status" value="2"/>
</dbReference>
<dbReference type="Pfam" id="PF13181">
    <property type="entry name" value="TPR_8"/>
    <property type="match status" value="2"/>
</dbReference>
<dbReference type="Pfam" id="PF13414">
    <property type="entry name" value="TPR_11"/>
    <property type="match status" value="1"/>
</dbReference>
<dbReference type="Gene3D" id="1.25.40.10">
    <property type="entry name" value="Tetratricopeptide repeat domain"/>
    <property type="match status" value="3"/>
</dbReference>
<gene>
    <name evidence="4" type="ordered locus">MmarC5_0693</name>
</gene>
<proteinExistence type="predicted"/>
<evidence type="ECO:0000256" key="3">
    <source>
        <dbReference type="PROSITE-ProRule" id="PRU00339"/>
    </source>
</evidence>
<dbReference type="InterPro" id="IPR019734">
    <property type="entry name" value="TPR_rpt"/>
</dbReference>
<dbReference type="RefSeq" id="WP_011868458.1">
    <property type="nucleotide sequence ID" value="NC_009135.1"/>
</dbReference>
<dbReference type="eggNOG" id="arCOG03038">
    <property type="taxonomic scope" value="Archaea"/>
</dbReference>
<evidence type="ECO:0000313" key="4">
    <source>
        <dbReference type="EMBL" id="ABO35004.1"/>
    </source>
</evidence>
<feature type="repeat" description="TPR" evidence="3">
    <location>
        <begin position="315"/>
        <end position="348"/>
    </location>
</feature>
<feature type="repeat" description="TPR" evidence="3">
    <location>
        <begin position="46"/>
        <end position="79"/>
    </location>
</feature>
<accession>A4FXS0</accession>
<dbReference type="PANTHER" id="PTHR44943:SF8">
    <property type="entry name" value="TPR REPEAT-CONTAINING PROTEIN MJ0263"/>
    <property type="match status" value="1"/>
</dbReference>
<keyword evidence="1" id="KW-0677">Repeat</keyword>
<dbReference type="GeneID" id="4927846"/>
<evidence type="ECO:0000256" key="2">
    <source>
        <dbReference type="ARBA" id="ARBA00022803"/>
    </source>
</evidence>
<feature type="repeat" description="TPR" evidence="3">
    <location>
        <begin position="247"/>
        <end position="280"/>
    </location>
</feature>
<dbReference type="OrthoDB" id="115601at2157"/>
<evidence type="ECO:0000256" key="1">
    <source>
        <dbReference type="ARBA" id="ARBA00022737"/>
    </source>
</evidence>
<dbReference type="EMBL" id="CP000609">
    <property type="protein sequence ID" value="ABO35004.1"/>
    <property type="molecule type" value="Genomic_DNA"/>
</dbReference>
<feature type="repeat" description="TPR" evidence="3">
    <location>
        <begin position="281"/>
        <end position="314"/>
    </location>
</feature>
<protein>
    <submittedName>
        <fullName evidence="4">Tetratricopeptide TPR_2 repeat protein</fullName>
    </submittedName>
</protein>
<dbReference type="SMART" id="SM00028">
    <property type="entry name" value="TPR"/>
    <property type="match status" value="10"/>
</dbReference>
<keyword evidence="2 3" id="KW-0802">TPR repeat</keyword>
<dbReference type="STRING" id="402880.MmarC5_0693"/>
<evidence type="ECO:0000313" key="5">
    <source>
        <dbReference type="Proteomes" id="UP000000253"/>
    </source>
</evidence>
<feature type="repeat" description="TPR" evidence="3">
    <location>
        <begin position="179"/>
        <end position="212"/>
    </location>
</feature>
<feature type="repeat" description="TPR" evidence="3">
    <location>
        <begin position="111"/>
        <end position="144"/>
    </location>
</feature>
<feature type="repeat" description="TPR" evidence="3">
    <location>
        <begin position="12"/>
        <end position="45"/>
    </location>
</feature>
<reference evidence="4 5" key="1">
    <citation type="submission" date="2007-03" db="EMBL/GenBank/DDBJ databases">
        <title>Complete sequence of chromosome of Methanococcus maripaludis C5.</title>
        <authorList>
            <consortium name="US DOE Joint Genome Institute"/>
            <person name="Copeland A."/>
            <person name="Lucas S."/>
            <person name="Lapidus A."/>
            <person name="Barry K."/>
            <person name="Glavina del Rio T."/>
            <person name="Dalin E."/>
            <person name="Tice H."/>
            <person name="Pitluck S."/>
            <person name="Chertkov O."/>
            <person name="Brettin T."/>
            <person name="Bruce D."/>
            <person name="Han C."/>
            <person name="Detter J.C."/>
            <person name="Schmutz J."/>
            <person name="Larimer F."/>
            <person name="Land M."/>
            <person name="Hauser L."/>
            <person name="Kyrpides N."/>
            <person name="Mikhailova N."/>
            <person name="Sieprawska-Lupa M."/>
            <person name="Whitman W.B."/>
            <person name="Richardson P."/>
        </authorList>
    </citation>
    <scope>NUCLEOTIDE SEQUENCE [LARGE SCALE GENOMIC DNA]</scope>
    <source>
        <strain evidence="5">C5 / ATCC BAA-1333</strain>
    </source>
</reference>
<dbReference type="PROSITE" id="PS50005">
    <property type="entry name" value="TPR"/>
    <property type="match status" value="9"/>
</dbReference>
<dbReference type="AlphaFoldDB" id="A4FXS0"/>
<dbReference type="Pfam" id="PF00515">
    <property type="entry name" value="TPR_1"/>
    <property type="match status" value="1"/>
</dbReference>
<dbReference type="Proteomes" id="UP000000253">
    <property type="component" value="Chromosome"/>
</dbReference>
<dbReference type="SUPFAM" id="SSF48439">
    <property type="entry name" value="Protein prenylyltransferase"/>
    <property type="match status" value="1"/>
</dbReference>
<sequence length="395" mass="46194">MGLLSIFETKEPKKLFGKGMEYYNRGKYQKAIELFNKTINSEPNNPHAWYFKGHAYQMLDKPKLAQDSYEKALSISPNDLEMVKNYAMLLNSLELFNESVEVLKDVSEPDFEITEILGNAYLKMGKFDEALVEFDKILEKKPKYKEVLAKKGTVLVGLKKFDEALDIYEKVLKISPYDTEVWKNIGNAFYTVKKYEKAIQFYDMYLTEHKGDFEVTLSKGDAFRKLGKTNEALDLYTKVLEKHMNSHEPWCRVGLLYYDNKDYETATYYLELASERNPLNPSILIKLARTYIRLKNYNKSLEFIEKALDKDNEYAKAWCYKGQVLDILERHYEAIDCYKKAINLNKNVSDFWIQLSKVYGTVGKKEDSKYAYETAIKLEPEIALFEKNVQNSNFL</sequence>
<dbReference type="SUPFAM" id="SSF48452">
    <property type="entry name" value="TPR-like"/>
    <property type="match status" value="1"/>
</dbReference>
<dbReference type="HOGENOM" id="CLU_003728_2_5_2"/>
<dbReference type="InterPro" id="IPR011990">
    <property type="entry name" value="TPR-like_helical_dom_sf"/>
</dbReference>